<evidence type="ECO:0000256" key="1">
    <source>
        <dbReference type="ARBA" id="ARBA00004613"/>
    </source>
</evidence>
<protein>
    <recommendedName>
        <fullName evidence="12">Calcineurin-like phosphoesterase domain-containing protein</fullName>
    </recommendedName>
</protein>
<dbReference type="Pfam" id="PF19272">
    <property type="entry name" value="ASMase_C"/>
    <property type="match status" value="1"/>
</dbReference>
<dbReference type="EMBL" id="CAJNOL010000175">
    <property type="protein sequence ID" value="CAF0908189.1"/>
    <property type="molecule type" value="Genomic_DNA"/>
</dbReference>
<keyword evidence="5" id="KW-0325">Glycoprotein</keyword>
<evidence type="ECO:0000259" key="8">
    <source>
        <dbReference type="Pfam" id="PF00149"/>
    </source>
</evidence>
<dbReference type="InterPro" id="IPR036915">
    <property type="entry name" value="Cyclin-like_sf"/>
</dbReference>
<dbReference type="InterPro" id="IPR029052">
    <property type="entry name" value="Metallo-depent_PP-like"/>
</dbReference>
<dbReference type="Gene3D" id="3.60.21.10">
    <property type="match status" value="1"/>
</dbReference>
<comment type="similarity">
    <text evidence="2">Belongs to the acid sphingomyelinase family.</text>
</comment>
<feature type="transmembrane region" description="Helical" evidence="6">
    <location>
        <begin position="690"/>
        <end position="710"/>
    </location>
</feature>
<evidence type="ECO:0000256" key="4">
    <source>
        <dbReference type="ARBA" id="ARBA00022801"/>
    </source>
</evidence>
<evidence type="ECO:0000259" key="9">
    <source>
        <dbReference type="Pfam" id="PF19272"/>
    </source>
</evidence>
<proteinExistence type="inferred from homology"/>
<dbReference type="InterPro" id="IPR006671">
    <property type="entry name" value="Cyclin_N"/>
</dbReference>
<keyword evidence="6" id="KW-0812">Transmembrane</keyword>
<dbReference type="GO" id="GO:0008081">
    <property type="term" value="F:phosphoric diester hydrolase activity"/>
    <property type="evidence" value="ECO:0007669"/>
    <property type="project" value="TreeGrafter"/>
</dbReference>
<feature type="domain" description="Sphingomyelin phosphodiesterase C-terminal" evidence="9">
    <location>
        <begin position="545"/>
        <end position="650"/>
    </location>
</feature>
<keyword evidence="3" id="KW-0964">Secreted</keyword>
<dbReference type="PANTHER" id="PTHR10340:SF57">
    <property type="entry name" value="METALLOPHOS DOMAIN-CONTAINING PROTEIN"/>
    <property type="match status" value="1"/>
</dbReference>
<evidence type="ECO:0000259" key="7">
    <source>
        <dbReference type="Pfam" id="PF00134"/>
    </source>
</evidence>
<evidence type="ECO:0000256" key="2">
    <source>
        <dbReference type="ARBA" id="ARBA00008234"/>
    </source>
</evidence>
<keyword evidence="6" id="KW-1133">Transmembrane helix</keyword>
<evidence type="ECO:0000256" key="5">
    <source>
        <dbReference type="ARBA" id="ARBA00023180"/>
    </source>
</evidence>
<dbReference type="SUPFAM" id="SSF56300">
    <property type="entry name" value="Metallo-dependent phosphatases"/>
    <property type="match status" value="1"/>
</dbReference>
<comment type="subcellular location">
    <subcellularLocation>
        <location evidence="1">Secreted</location>
    </subcellularLocation>
</comment>
<dbReference type="Pfam" id="PF00134">
    <property type="entry name" value="Cyclin_N"/>
    <property type="match status" value="1"/>
</dbReference>
<dbReference type="Proteomes" id="UP000663870">
    <property type="component" value="Unassembled WGS sequence"/>
</dbReference>
<dbReference type="InterPro" id="IPR045473">
    <property type="entry name" value="ASM_C"/>
</dbReference>
<dbReference type="Pfam" id="PF00149">
    <property type="entry name" value="Metallophos"/>
    <property type="match status" value="1"/>
</dbReference>
<accession>A0A814A5E2</accession>
<evidence type="ECO:0000256" key="6">
    <source>
        <dbReference type="SAM" id="Phobius"/>
    </source>
</evidence>
<evidence type="ECO:0000256" key="3">
    <source>
        <dbReference type="ARBA" id="ARBA00022525"/>
    </source>
</evidence>
<dbReference type="Gene3D" id="1.10.472.10">
    <property type="entry name" value="Cyclin-like"/>
    <property type="match status" value="2"/>
</dbReference>
<dbReference type="PANTHER" id="PTHR10340">
    <property type="entry name" value="SPHINGOMYELIN PHOSPHODIESTERASE"/>
    <property type="match status" value="1"/>
</dbReference>
<name>A0A814A5E2_9BILA</name>
<evidence type="ECO:0000313" key="10">
    <source>
        <dbReference type="EMBL" id="CAF0908189.1"/>
    </source>
</evidence>
<keyword evidence="4" id="KW-0378">Hydrolase</keyword>
<sequence length="718" mass="84145">MISTSSCCTSDYYSSSDIEYDYDDVVKAAPQHLSSIKETNIILQTLLQYHHSPSYISSSIKFQQSIRLFKLVQENHLSNEIFIRANAILHKLLHSICTNEIDESILIACLSLATKLNEHSIHSNITLFNSNTLIANENLICNTLDWDIDIITPINYVEAILLHVSDYSIKDRLRPLTYELIVLCLTDIRCMDLSVLSMAIGCLLMAYELINCCELIPKQVFEYEQENNKILFQTSLIYIRQVLMEYSSLIINYNYYCHFWIFTDSHVDVHYRQDGDPSTGCHNVPLNNMTKIIRKFGHFNCDTPNELVISALSAAKKIDSNIDFIIWLGDAASHYSPDGDTVISIYLNFSQELRKYFPKTLVIPVLGNHDVVLKTNRSTRFIEFYNQTKYNLLLKDDNALQTFLKGGYYSIRFQALKTKQQTMLRFIALNTAMFLPQYTDYFDLNEANEQIEWFNKTMFDAQNLNDRILLLAHVPFGINENLLYKFYDIKYEQKLLSIINKYSSNIIMCLSGHRHQDVFRVYTSLNTTMGVIGHPPISPIGYLSQPSIRKYSYDRKSLILTDYEQYSLNVIEAERTQKDQWTLAYRFSSWYHQSKELTSENLFQLIYLIRTNSFYFKRFILAKHYTEKIILTKHRIAQTLCALTLLNFDELLLCTRILEKKGIQYDNIVFNNSLENNFHMNEQLIEYRIIYRRVALSLFIFLIIIIWIIYRISLKFFL</sequence>
<dbReference type="InterPro" id="IPR004843">
    <property type="entry name" value="Calcineurin-like_PHP"/>
</dbReference>
<comment type="caution">
    <text evidence="10">The sequence shown here is derived from an EMBL/GenBank/DDBJ whole genome shotgun (WGS) entry which is preliminary data.</text>
</comment>
<evidence type="ECO:0008006" key="12">
    <source>
        <dbReference type="Google" id="ProtNLM"/>
    </source>
</evidence>
<gene>
    <name evidence="10" type="ORF">JXQ802_LOCUS9500</name>
</gene>
<keyword evidence="11" id="KW-1185">Reference proteome</keyword>
<feature type="domain" description="Calcineurin-like phosphoesterase" evidence="8">
    <location>
        <begin position="259"/>
        <end position="516"/>
    </location>
</feature>
<dbReference type="GO" id="GO:0005615">
    <property type="term" value="C:extracellular space"/>
    <property type="evidence" value="ECO:0007669"/>
    <property type="project" value="TreeGrafter"/>
</dbReference>
<dbReference type="AlphaFoldDB" id="A0A814A5E2"/>
<reference evidence="10" key="1">
    <citation type="submission" date="2021-02" db="EMBL/GenBank/DDBJ databases">
        <authorList>
            <person name="Nowell W R."/>
        </authorList>
    </citation>
    <scope>NUCLEOTIDE SEQUENCE</scope>
</reference>
<evidence type="ECO:0000313" key="11">
    <source>
        <dbReference type="Proteomes" id="UP000663870"/>
    </source>
</evidence>
<feature type="domain" description="Cyclin N-terminal" evidence="7">
    <location>
        <begin position="68"/>
        <end position="148"/>
    </location>
</feature>
<organism evidence="10 11">
    <name type="scientific">Rotaria sordida</name>
    <dbReference type="NCBI Taxonomy" id="392033"/>
    <lineage>
        <taxon>Eukaryota</taxon>
        <taxon>Metazoa</taxon>
        <taxon>Spiralia</taxon>
        <taxon>Gnathifera</taxon>
        <taxon>Rotifera</taxon>
        <taxon>Eurotatoria</taxon>
        <taxon>Bdelloidea</taxon>
        <taxon>Philodinida</taxon>
        <taxon>Philodinidae</taxon>
        <taxon>Rotaria</taxon>
    </lineage>
</organism>
<dbReference type="SUPFAM" id="SSF47954">
    <property type="entry name" value="Cyclin-like"/>
    <property type="match status" value="1"/>
</dbReference>
<keyword evidence="6" id="KW-0472">Membrane</keyword>